<sequence>MINIVWKRMDCAHWCLLLRWVSRSSIVFSKVRDHHLSIALCTQRPRLK</sequence>
<organism evidence="1">
    <name type="scientific">Arundo donax</name>
    <name type="common">Giant reed</name>
    <name type="synonym">Donax arundinaceus</name>
    <dbReference type="NCBI Taxonomy" id="35708"/>
    <lineage>
        <taxon>Eukaryota</taxon>
        <taxon>Viridiplantae</taxon>
        <taxon>Streptophyta</taxon>
        <taxon>Embryophyta</taxon>
        <taxon>Tracheophyta</taxon>
        <taxon>Spermatophyta</taxon>
        <taxon>Magnoliopsida</taxon>
        <taxon>Liliopsida</taxon>
        <taxon>Poales</taxon>
        <taxon>Poaceae</taxon>
        <taxon>PACMAD clade</taxon>
        <taxon>Arundinoideae</taxon>
        <taxon>Arundineae</taxon>
        <taxon>Arundo</taxon>
    </lineage>
</organism>
<reference evidence="1" key="1">
    <citation type="submission" date="2014-09" db="EMBL/GenBank/DDBJ databases">
        <authorList>
            <person name="Magalhaes I.L.F."/>
            <person name="Oliveira U."/>
            <person name="Santos F.R."/>
            <person name="Vidigal T.H.D.A."/>
            <person name="Brescovit A.D."/>
            <person name="Santos A.J."/>
        </authorList>
    </citation>
    <scope>NUCLEOTIDE SEQUENCE</scope>
    <source>
        <tissue evidence="1">Shoot tissue taken approximately 20 cm above the soil surface</tissue>
    </source>
</reference>
<proteinExistence type="predicted"/>
<accession>A0A0A9FI37</accession>
<protein>
    <submittedName>
        <fullName evidence="1">Uncharacterized protein</fullName>
    </submittedName>
</protein>
<dbReference type="EMBL" id="GBRH01188105">
    <property type="protein sequence ID" value="JAE09791.1"/>
    <property type="molecule type" value="Transcribed_RNA"/>
</dbReference>
<reference evidence="1" key="2">
    <citation type="journal article" date="2015" name="Data Brief">
        <title>Shoot transcriptome of the giant reed, Arundo donax.</title>
        <authorList>
            <person name="Barrero R.A."/>
            <person name="Guerrero F.D."/>
            <person name="Moolhuijzen P."/>
            <person name="Goolsby J.A."/>
            <person name="Tidwell J."/>
            <person name="Bellgard S.E."/>
            <person name="Bellgard M.I."/>
        </authorList>
    </citation>
    <scope>NUCLEOTIDE SEQUENCE</scope>
    <source>
        <tissue evidence="1">Shoot tissue taken approximately 20 cm above the soil surface</tissue>
    </source>
</reference>
<dbReference type="AlphaFoldDB" id="A0A0A9FI37"/>
<evidence type="ECO:0000313" key="1">
    <source>
        <dbReference type="EMBL" id="JAE09791.1"/>
    </source>
</evidence>
<name>A0A0A9FI37_ARUDO</name>